<sequence length="386" mass="44836">MKLGELRIHDTCHAESIQRKHNDDNDPRESTSHTIEGTKHDSGVNEEILLLEFFQDSKEEEAEKLEYVDDIDELFDDDEEDVLDNEVEEGEIVEIEIEKSKSKVTYEGSDGLNVTYNFIQDDVIPEFSYDGVTDSMDSVEDITTPDDTAQSKIDSDVDTTHTVSPKLNEEPVLYRNTGMTREQWREVVNSWMKVLPKSPIQPAQKERYVNKERCIGKIISWFYDDDTKLFALKRSDGVQYLKPRIKYFNTLPRCEMNGLATKPLINRSKCGLADVISNLIKREGGSGKYERFKPQKGKRVKTVDQKTKNVTWKYKFKPVRAVQKISLKKIPKDFLGNMKWWYVDVNTGEARIDDKDNKLIVSFYDAMNLINFSKKDQRTLRKNEIM</sequence>
<evidence type="ECO:0000313" key="1">
    <source>
        <dbReference type="EMBL" id="KAI3742635.1"/>
    </source>
</evidence>
<protein>
    <submittedName>
        <fullName evidence="1">Uncharacterized protein</fullName>
    </submittedName>
</protein>
<dbReference type="EMBL" id="CM042037">
    <property type="protein sequence ID" value="KAI3742635.1"/>
    <property type="molecule type" value="Genomic_DNA"/>
</dbReference>
<proteinExistence type="predicted"/>
<evidence type="ECO:0000313" key="2">
    <source>
        <dbReference type="Proteomes" id="UP001056120"/>
    </source>
</evidence>
<dbReference type="Proteomes" id="UP001056120">
    <property type="component" value="Linkage Group LG20"/>
</dbReference>
<gene>
    <name evidence="1" type="ORF">L1987_60326</name>
</gene>
<accession>A0ACB9D7W6</accession>
<organism evidence="1 2">
    <name type="scientific">Smallanthus sonchifolius</name>
    <dbReference type="NCBI Taxonomy" id="185202"/>
    <lineage>
        <taxon>Eukaryota</taxon>
        <taxon>Viridiplantae</taxon>
        <taxon>Streptophyta</taxon>
        <taxon>Embryophyta</taxon>
        <taxon>Tracheophyta</taxon>
        <taxon>Spermatophyta</taxon>
        <taxon>Magnoliopsida</taxon>
        <taxon>eudicotyledons</taxon>
        <taxon>Gunneridae</taxon>
        <taxon>Pentapetalae</taxon>
        <taxon>asterids</taxon>
        <taxon>campanulids</taxon>
        <taxon>Asterales</taxon>
        <taxon>Asteraceae</taxon>
        <taxon>Asteroideae</taxon>
        <taxon>Heliantheae alliance</taxon>
        <taxon>Millerieae</taxon>
        <taxon>Smallanthus</taxon>
    </lineage>
</organism>
<reference evidence="2" key="1">
    <citation type="journal article" date="2022" name="Mol. Ecol. Resour.">
        <title>The genomes of chicory, endive, great burdock and yacon provide insights into Asteraceae palaeo-polyploidization history and plant inulin production.</title>
        <authorList>
            <person name="Fan W."/>
            <person name="Wang S."/>
            <person name="Wang H."/>
            <person name="Wang A."/>
            <person name="Jiang F."/>
            <person name="Liu H."/>
            <person name="Zhao H."/>
            <person name="Xu D."/>
            <person name="Zhang Y."/>
        </authorList>
    </citation>
    <scope>NUCLEOTIDE SEQUENCE [LARGE SCALE GENOMIC DNA]</scope>
    <source>
        <strain evidence="2">cv. Yunnan</strain>
    </source>
</reference>
<comment type="caution">
    <text evidence="1">The sequence shown here is derived from an EMBL/GenBank/DDBJ whole genome shotgun (WGS) entry which is preliminary data.</text>
</comment>
<keyword evidence="2" id="KW-1185">Reference proteome</keyword>
<name>A0ACB9D7W6_9ASTR</name>
<reference evidence="1 2" key="2">
    <citation type="journal article" date="2022" name="Mol. Ecol. Resour.">
        <title>The genomes of chicory, endive, great burdock and yacon provide insights into Asteraceae paleo-polyploidization history and plant inulin production.</title>
        <authorList>
            <person name="Fan W."/>
            <person name="Wang S."/>
            <person name="Wang H."/>
            <person name="Wang A."/>
            <person name="Jiang F."/>
            <person name="Liu H."/>
            <person name="Zhao H."/>
            <person name="Xu D."/>
            <person name="Zhang Y."/>
        </authorList>
    </citation>
    <scope>NUCLEOTIDE SEQUENCE [LARGE SCALE GENOMIC DNA]</scope>
    <source>
        <strain evidence="2">cv. Yunnan</strain>
        <tissue evidence="1">Leaves</tissue>
    </source>
</reference>